<organism evidence="1">
    <name type="scientific">marine sediment metagenome</name>
    <dbReference type="NCBI Taxonomy" id="412755"/>
    <lineage>
        <taxon>unclassified sequences</taxon>
        <taxon>metagenomes</taxon>
        <taxon>ecological metagenomes</taxon>
    </lineage>
</organism>
<gene>
    <name evidence="1" type="ORF">S12H4_41033</name>
</gene>
<comment type="caution">
    <text evidence="1">The sequence shown here is derived from an EMBL/GenBank/DDBJ whole genome shotgun (WGS) entry which is preliminary data.</text>
</comment>
<evidence type="ECO:0000313" key="1">
    <source>
        <dbReference type="EMBL" id="GAI97926.1"/>
    </source>
</evidence>
<reference evidence="1" key="1">
    <citation type="journal article" date="2014" name="Front. Microbiol.">
        <title>High frequency of phylogenetically diverse reductive dehalogenase-homologous genes in deep subseafloor sedimentary metagenomes.</title>
        <authorList>
            <person name="Kawai M."/>
            <person name="Futagami T."/>
            <person name="Toyoda A."/>
            <person name="Takaki Y."/>
            <person name="Nishi S."/>
            <person name="Hori S."/>
            <person name="Arai W."/>
            <person name="Tsubouchi T."/>
            <person name="Morono Y."/>
            <person name="Uchiyama I."/>
            <person name="Ito T."/>
            <person name="Fujiyama A."/>
            <person name="Inagaki F."/>
            <person name="Takami H."/>
        </authorList>
    </citation>
    <scope>NUCLEOTIDE SEQUENCE</scope>
    <source>
        <strain evidence="1">Expedition CK06-06</strain>
    </source>
</reference>
<dbReference type="EMBL" id="BARW01024964">
    <property type="protein sequence ID" value="GAI97926.1"/>
    <property type="molecule type" value="Genomic_DNA"/>
</dbReference>
<proteinExistence type="predicted"/>
<name>X1U2S4_9ZZZZ</name>
<sequence>MDSLCAQAGDLALLGVPVFLFQEGSDEGAECAFREIARLTKGAYCRFDSGAVQQLRHLLTAVAVYAAGGHKALLALSTEQNGSGARLLLAALSNQD</sequence>
<protein>
    <submittedName>
        <fullName evidence="1">Uncharacterized protein</fullName>
    </submittedName>
</protein>
<accession>X1U2S4</accession>
<dbReference type="AlphaFoldDB" id="X1U2S4"/>